<evidence type="ECO:0000256" key="1">
    <source>
        <dbReference type="ARBA" id="ARBA00023015"/>
    </source>
</evidence>
<evidence type="ECO:0000313" key="8">
    <source>
        <dbReference type="Proteomes" id="UP001501237"/>
    </source>
</evidence>
<sequence>MIGHTEPMTDEAAPTTGRGSSPGGGPGWAGRRADARRNHERIVRAAFEVFAEKGLEATVPEVAERAGVGKATVYRSYPTKADLVAAVALHQLEWLQERLAAALAEDDAGPALREALADMLERLAGDCAIAEALGAGSPVDAALQTFVDLLGRVVAAARDQGAIRADVTVTEVRVLFGGCSVQLTKYGERDPAVWRHYGELVFNALRPA</sequence>
<keyword evidence="8" id="KW-1185">Reference proteome</keyword>
<organism evidence="7 8">
    <name type="scientific">Actinocorallia longicatena</name>
    <dbReference type="NCBI Taxonomy" id="111803"/>
    <lineage>
        <taxon>Bacteria</taxon>
        <taxon>Bacillati</taxon>
        <taxon>Actinomycetota</taxon>
        <taxon>Actinomycetes</taxon>
        <taxon>Streptosporangiales</taxon>
        <taxon>Thermomonosporaceae</taxon>
        <taxon>Actinocorallia</taxon>
    </lineage>
</organism>
<dbReference type="Pfam" id="PF00440">
    <property type="entry name" value="TetR_N"/>
    <property type="match status" value="1"/>
</dbReference>
<evidence type="ECO:0000256" key="5">
    <source>
        <dbReference type="SAM" id="MobiDB-lite"/>
    </source>
</evidence>
<comment type="caution">
    <text evidence="7">The sequence shown here is derived from an EMBL/GenBank/DDBJ whole genome shotgun (WGS) entry which is preliminary data.</text>
</comment>
<dbReference type="InterPro" id="IPR009057">
    <property type="entry name" value="Homeodomain-like_sf"/>
</dbReference>
<dbReference type="EMBL" id="BAAAUV010000013">
    <property type="protein sequence ID" value="GAA3223912.1"/>
    <property type="molecule type" value="Genomic_DNA"/>
</dbReference>
<evidence type="ECO:0000256" key="3">
    <source>
        <dbReference type="ARBA" id="ARBA00023163"/>
    </source>
</evidence>
<keyword evidence="2 4" id="KW-0238">DNA-binding</keyword>
<dbReference type="InterPro" id="IPR050109">
    <property type="entry name" value="HTH-type_TetR-like_transc_reg"/>
</dbReference>
<dbReference type="PRINTS" id="PR00455">
    <property type="entry name" value="HTHTETR"/>
</dbReference>
<feature type="region of interest" description="Disordered" evidence="5">
    <location>
        <begin position="1"/>
        <end position="35"/>
    </location>
</feature>
<evidence type="ECO:0000313" key="7">
    <source>
        <dbReference type="EMBL" id="GAA3223912.1"/>
    </source>
</evidence>
<evidence type="ECO:0000256" key="2">
    <source>
        <dbReference type="ARBA" id="ARBA00023125"/>
    </source>
</evidence>
<evidence type="ECO:0000259" key="6">
    <source>
        <dbReference type="PROSITE" id="PS50977"/>
    </source>
</evidence>
<dbReference type="InterPro" id="IPR001647">
    <property type="entry name" value="HTH_TetR"/>
</dbReference>
<feature type="domain" description="HTH tetR-type" evidence="6">
    <location>
        <begin position="36"/>
        <end position="95"/>
    </location>
</feature>
<dbReference type="SUPFAM" id="SSF46689">
    <property type="entry name" value="Homeodomain-like"/>
    <property type="match status" value="1"/>
</dbReference>
<name>A0ABP6QEC1_9ACTN</name>
<dbReference type="Pfam" id="PF21597">
    <property type="entry name" value="TetR_C_43"/>
    <property type="match status" value="1"/>
</dbReference>
<keyword evidence="1" id="KW-0805">Transcription regulation</keyword>
<dbReference type="InterPro" id="IPR036271">
    <property type="entry name" value="Tet_transcr_reg_TetR-rel_C_sf"/>
</dbReference>
<dbReference type="PROSITE" id="PS50977">
    <property type="entry name" value="HTH_TETR_2"/>
    <property type="match status" value="1"/>
</dbReference>
<protein>
    <submittedName>
        <fullName evidence="7">TetR/AcrR family transcriptional regulator</fullName>
    </submittedName>
</protein>
<dbReference type="Gene3D" id="1.10.357.10">
    <property type="entry name" value="Tetracycline Repressor, domain 2"/>
    <property type="match status" value="1"/>
</dbReference>
<feature type="DNA-binding region" description="H-T-H motif" evidence="4">
    <location>
        <begin position="58"/>
        <end position="77"/>
    </location>
</feature>
<gene>
    <name evidence="7" type="ORF">GCM10010468_50710</name>
</gene>
<evidence type="ECO:0000256" key="4">
    <source>
        <dbReference type="PROSITE-ProRule" id="PRU00335"/>
    </source>
</evidence>
<proteinExistence type="predicted"/>
<dbReference type="Proteomes" id="UP001501237">
    <property type="component" value="Unassembled WGS sequence"/>
</dbReference>
<dbReference type="PANTHER" id="PTHR30055:SF234">
    <property type="entry name" value="HTH-TYPE TRANSCRIPTIONAL REGULATOR BETI"/>
    <property type="match status" value="1"/>
</dbReference>
<dbReference type="InterPro" id="IPR049445">
    <property type="entry name" value="TetR_SbtR-like_C"/>
</dbReference>
<dbReference type="PANTHER" id="PTHR30055">
    <property type="entry name" value="HTH-TYPE TRANSCRIPTIONAL REGULATOR RUTR"/>
    <property type="match status" value="1"/>
</dbReference>
<keyword evidence="3" id="KW-0804">Transcription</keyword>
<reference evidence="8" key="1">
    <citation type="journal article" date="2019" name="Int. J. Syst. Evol. Microbiol.">
        <title>The Global Catalogue of Microorganisms (GCM) 10K type strain sequencing project: providing services to taxonomists for standard genome sequencing and annotation.</title>
        <authorList>
            <consortium name="The Broad Institute Genomics Platform"/>
            <consortium name="The Broad Institute Genome Sequencing Center for Infectious Disease"/>
            <person name="Wu L."/>
            <person name="Ma J."/>
        </authorList>
    </citation>
    <scope>NUCLEOTIDE SEQUENCE [LARGE SCALE GENOMIC DNA]</scope>
    <source>
        <strain evidence="8">JCM 9377</strain>
    </source>
</reference>
<accession>A0ABP6QEC1</accession>
<dbReference type="SUPFAM" id="SSF48498">
    <property type="entry name" value="Tetracyclin repressor-like, C-terminal domain"/>
    <property type="match status" value="1"/>
</dbReference>